<dbReference type="InterPro" id="IPR002575">
    <property type="entry name" value="Aminoglycoside_PTrfase"/>
</dbReference>
<dbReference type="InterPro" id="IPR011009">
    <property type="entry name" value="Kinase-like_dom_sf"/>
</dbReference>
<sequence length="298" mass="34074">MNNKHWSKDFFKQSITSVFPLKSGGQHQTDLITLVDGSKWICKKLDENFWLGIINPAQFAYTELVASQVAHQLGCTFSSRLLPTINSEYGTVTQRLIIPYCEGEVITTVTQGQAFLLGRLLAQLHSLKMPPGEATGFPPIILPKKQPYPTWLEHLVERCNTFIDYEADSRVISHRDIHLHNIIWQNEKKPHLIDWESAGLIHPFVELVGLATNCSGLATQTFDQALFHATLMGYADYKGKLPPTNDILWEMSLHSWLLWYAYSINRDWQEDARQTLETIKSINTKMVELQRVYAAFKA</sequence>
<dbReference type="PATRIC" id="fig|29422.6.peg.3051"/>
<dbReference type="GO" id="GO:0016740">
    <property type="term" value="F:transferase activity"/>
    <property type="evidence" value="ECO:0007669"/>
    <property type="project" value="UniProtKB-KW"/>
</dbReference>
<evidence type="ECO:0000259" key="1">
    <source>
        <dbReference type="Pfam" id="PF01636"/>
    </source>
</evidence>
<dbReference type="RefSeq" id="WP_058442847.1">
    <property type="nucleotide sequence ID" value="NZ_CAAAHU010000012.1"/>
</dbReference>
<proteinExistence type="predicted"/>
<evidence type="ECO:0000313" key="2">
    <source>
        <dbReference type="EMBL" id="KTC76770.1"/>
    </source>
</evidence>
<name>A0A0W0S052_9GAMM</name>
<comment type="caution">
    <text evidence="2">The sequence shown here is derived from an EMBL/GenBank/DDBJ whole genome shotgun (WGS) entry which is preliminary data.</text>
</comment>
<dbReference type="Pfam" id="PF01636">
    <property type="entry name" value="APH"/>
    <property type="match status" value="1"/>
</dbReference>
<dbReference type="OrthoDB" id="179763at2"/>
<dbReference type="EMBL" id="LNXV01000036">
    <property type="protein sequence ID" value="KTC76770.1"/>
    <property type="molecule type" value="Genomic_DNA"/>
</dbReference>
<dbReference type="Gene3D" id="3.90.1200.10">
    <property type="match status" value="1"/>
</dbReference>
<dbReference type="AlphaFoldDB" id="A0A0W0S052"/>
<organism evidence="2 3">
    <name type="scientific">Legionella brunensis</name>
    <dbReference type="NCBI Taxonomy" id="29422"/>
    <lineage>
        <taxon>Bacteria</taxon>
        <taxon>Pseudomonadati</taxon>
        <taxon>Pseudomonadota</taxon>
        <taxon>Gammaproteobacteria</taxon>
        <taxon>Legionellales</taxon>
        <taxon>Legionellaceae</taxon>
        <taxon>Legionella</taxon>
    </lineage>
</organism>
<dbReference type="STRING" id="29422.Lbru_2877"/>
<dbReference type="SUPFAM" id="SSF56112">
    <property type="entry name" value="Protein kinase-like (PK-like)"/>
    <property type="match status" value="1"/>
</dbReference>
<reference evidence="2 3" key="1">
    <citation type="submission" date="2015-11" db="EMBL/GenBank/DDBJ databases">
        <title>Genomic analysis of 38 Legionella species identifies large and diverse effector repertoires.</title>
        <authorList>
            <person name="Burstein D."/>
            <person name="Amaro F."/>
            <person name="Zusman T."/>
            <person name="Lifshitz Z."/>
            <person name="Cohen O."/>
            <person name="Gilbert J.A."/>
            <person name="Pupko T."/>
            <person name="Shuman H.A."/>
            <person name="Segal G."/>
        </authorList>
    </citation>
    <scope>NUCLEOTIDE SEQUENCE [LARGE SCALE GENOMIC DNA]</scope>
    <source>
        <strain evidence="2 3">ATCC 43878</strain>
    </source>
</reference>
<gene>
    <name evidence="2" type="ORF">Lbru_2877</name>
</gene>
<dbReference type="Proteomes" id="UP000054742">
    <property type="component" value="Unassembled WGS sequence"/>
</dbReference>
<feature type="domain" description="Aminoglycoside phosphotransferase" evidence="1">
    <location>
        <begin position="80"/>
        <end position="235"/>
    </location>
</feature>
<accession>A0A0W0S052</accession>
<evidence type="ECO:0000313" key="3">
    <source>
        <dbReference type="Proteomes" id="UP000054742"/>
    </source>
</evidence>
<protein>
    <submittedName>
        <fullName evidence="2">Putative aminoglycoside phosphotransferase</fullName>
    </submittedName>
</protein>
<keyword evidence="2" id="KW-0808">Transferase</keyword>
<keyword evidence="3" id="KW-1185">Reference proteome</keyword>